<dbReference type="EMBL" id="ADBL01001310">
    <property type="status" value="NOT_ANNOTATED_CDS"/>
    <property type="molecule type" value="Genomic_DNA"/>
</dbReference>
<sequence length="922" mass="101237">MSSYYNNGHDDSRRLTSSAQRPLHHQVSNISDVSDFGRTQDEAGYGAGPIRGRPSLVSLPSMASLQSPSNPSSYQPGSTTHQYPAAVASAQPQQHAYASPATHSYAGWAASSLPGAAAPRGVYSPVGETHHRHGSATDGSSSNPARDRRRSRMGQETIPEEGEAGNTPIRRTSQLWRGTPSTPYFSVPSQEPEPEPEPVYQDLSTVGGDLPWGGTMDADTAALFQRQEASGHLTGGLGEGFRSNATIHQADLLATSPQSPSATQNQAKRRSMLGRTASIKNMLGRKATFKDLGQSEANRRGEIIEVVMDSEMQPPLPQVSPAGTFDLSVMGGGLGDKGNDFAMGTSTFPVRKQSTQVFYPQPNWKPFVMRPLFLGLLIALSIALGIGQEVLYRASAGQALLKFQTPDEIPRGLYFAFKFLPTMISVTYGVLWSMADFEIRRLEAFYQLSKEDGASAGHSINVDYITSFSFMRPVRALRCEHYAVFISSTASLLAISLVPTLVSASIMLSPDRRTRMLEPLGEKYISVNGVWSRILTTMFFVIAGLGCALLYQLQTRRSGLLSDVKGIAGLASMAVVSHILMDFKDMDLATHHDIHQKLKKHRYVLRNSSLAPDDNNKSANRKQPKTDDLDKENGLPENPHPFMLRAWGLGSLVVGIVLFIILIQIVLFTEATVLTDQAPWVITALSVAIKMSWSGLDTDMRMMEPYYILWRRHAPAKTLTLDYTAMPFGWVAIQGALNRHFLIFFVGLGTVMSEVLTVLATSLATVSGRDFLDLVQRANAGQADADGDRERISSGQETVLSFWASHALTTFILIYMAVVATVVLVLRRHPFLPRQPNTIASVLAFIHQSKMIYDFVGTSKLKTSAMAKRLEKGGKKYGMGWFQGRDGLTHCGVDQEELSSDYKFGYDYSKAKEPWLASQDWM</sequence>
<proteinExistence type="predicted"/>
<organism evidence="4 5">
    <name type="scientific">Magnaporthiopsis poae (strain ATCC 64411 / 73-15)</name>
    <name type="common">Kentucky bluegrass fungus</name>
    <name type="synonym">Magnaporthe poae</name>
    <dbReference type="NCBI Taxonomy" id="644358"/>
    <lineage>
        <taxon>Eukaryota</taxon>
        <taxon>Fungi</taxon>
        <taxon>Dikarya</taxon>
        <taxon>Ascomycota</taxon>
        <taxon>Pezizomycotina</taxon>
        <taxon>Sordariomycetes</taxon>
        <taxon>Sordariomycetidae</taxon>
        <taxon>Magnaporthales</taxon>
        <taxon>Magnaporthaceae</taxon>
        <taxon>Magnaporthiopsis</taxon>
    </lineage>
</organism>
<feature type="transmembrane region" description="Helical" evidence="2">
    <location>
        <begin position="530"/>
        <end position="551"/>
    </location>
</feature>
<dbReference type="Pfam" id="PF11915">
    <property type="entry name" value="DUF3433"/>
    <property type="match status" value="2"/>
</dbReference>
<feature type="transmembrane region" description="Helical" evidence="2">
    <location>
        <begin position="646"/>
        <end position="666"/>
    </location>
</feature>
<gene>
    <name evidence="3" type="ORF">MAPG_05503</name>
</gene>
<dbReference type="OMA" id="MRWPYLT"/>
<feature type="compositionally biased region" description="Polar residues" evidence="1">
    <location>
        <begin position="15"/>
        <end position="32"/>
    </location>
</feature>
<feature type="compositionally biased region" description="Polar residues" evidence="1">
    <location>
        <begin position="61"/>
        <end position="82"/>
    </location>
</feature>
<dbReference type="AlphaFoldDB" id="A0A0C4DZK1"/>
<dbReference type="STRING" id="644358.A0A0C4DZK1"/>
<feature type="transmembrane region" description="Helical" evidence="2">
    <location>
        <begin position="741"/>
        <end position="764"/>
    </location>
</feature>
<dbReference type="PANTHER" id="PTHR37544:SF3">
    <property type="entry name" value="SPRAY"/>
    <property type="match status" value="1"/>
</dbReference>
<keyword evidence="2" id="KW-0812">Transmembrane</keyword>
<dbReference type="InterPro" id="IPR021840">
    <property type="entry name" value="DUF3433"/>
</dbReference>
<evidence type="ECO:0000313" key="3">
    <source>
        <dbReference type="EMBL" id="KLU86491.1"/>
    </source>
</evidence>
<feature type="transmembrane region" description="Helical" evidence="2">
    <location>
        <begin position="372"/>
        <end position="392"/>
    </location>
</feature>
<reference evidence="3" key="2">
    <citation type="submission" date="2010-05" db="EMBL/GenBank/DDBJ databases">
        <title>The Genome Sequence of Magnaporthe poae strain ATCC 64411.</title>
        <authorList>
            <consortium name="The Broad Institute Genome Sequencing Platform"/>
            <consortium name="Broad Institute Genome Sequencing Center for Infectious Disease"/>
            <person name="Ma L.-J."/>
            <person name="Dead R."/>
            <person name="Young S."/>
            <person name="Zeng Q."/>
            <person name="Koehrsen M."/>
            <person name="Alvarado L."/>
            <person name="Berlin A."/>
            <person name="Chapman S.B."/>
            <person name="Chen Z."/>
            <person name="Freedman E."/>
            <person name="Gellesch M."/>
            <person name="Goldberg J."/>
            <person name="Griggs A."/>
            <person name="Gujja S."/>
            <person name="Heilman E.R."/>
            <person name="Heiman D."/>
            <person name="Hepburn T."/>
            <person name="Howarth C."/>
            <person name="Jen D."/>
            <person name="Larson L."/>
            <person name="Mehta T."/>
            <person name="Neiman D."/>
            <person name="Pearson M."/>
            <person name="Roberts A."/>
            <person name="Saif S."/>
            <person name="Shea T."/>
            <person name="Shenoy N."/>
            <person name="Sisk P."/>
            <person name="Stolte C."/>
            <person name="Sykes S."/>
            <person name="Walk T."/>
            <person name="White J."/>
            <person name="Yandava C."/>
            <person name="Haas B."/>
            <person name="Nusbaum C."/>
            <person name="Birren B."/>
        </authorList>
    </citation>
    <scope>NUCLEOTIDE SEQUENCE</scope>
    <source>
        <strain evidence="3">ATCC 64411</strain>
    </source>
</reference>
<reference evidence="3" key="3">
    <citation type="submission" date="2011-03" db="EMBL/GenBank/DDBJ databases">
        <title>Annotation of Magnaporthe poae ATCC 64411.</title>
        <authorList>
            <person name="Ma L.-J."/>
            <person name="Dead R."/>
            <person name="Young S.K."/>
            <person name="Zeng Q."/>
            <person name="Gargeya S."/>
            <person name="Fitzgerald M."/>
            <person name="Haas B."/>
            <person name="Abouelleil A."/>
            <person name="Alvarado L."/>
            <person name="Arachchi H.M."/>
            <person name="Berlin A."/>
            <person name="Brown A."/>
            <person name="Chapman S.B."/>
            <person name="Chen Z."/>
            <person name="Dunbar C."/>
            <person name="Freedman E."/>
            <person name="Gearin G."/>
            <person name="Gellesch M."/>
            <person name="Goldberg J."/>
            <person name="Griggs A."/>
            <person name="Gujja S."/>
            <person name="Heiman D."/>
            <person name="Howarth C."/>
            <person name="Larson L."/>
            <person name="Lui A."/>
            <person name="MacDonald P.J.P."/>
            <person name="Mehta T."/>
            <person name="Montmayeur A."/>
            <person name="Murphy C."/>
            <person name="Neiman D."/>
            <person name="Pearson M."/>
            <person name="Priest M."/>
            <person name="Roberts A."/>
            <person name="Saif S."/>
            <person name="Shea T."/>
            <person name="Shenoy N."/>
            <person name="Sisk P."/>
            <person name="Stolte C."/>
            <person name="Sykes S."/>
            <person name="Yandava C."/>
            <person name="Wortman J."/>
            <person name="Nusbaum C."/>
            <person name="Birren B."/>
        </authorList>
    </citation>
    <scope>NUCLEOTIDE SEQUENCE</scope>
    <source>
        <strain evidence="3">ATCC 64411</strain>
    </source>
</reference>
<dbReference type="eggNOG" id="ENOG502QVZG">
    <property type="taxonomic scope" value="Eukaryota"/>
</dbReference>
<feature type="compositionally biased region" description="Basic and acidic residues" evidence="1">
    <location>
        <begin position="624"/>
        <end position="634"/>
    </location>
</feature>
<feature type="region of interest" description="Disordered" evidence="1">
    <location>
        <begin position="116"/>
        <end position="200"/>
    </location>
</feature>
<reference evidence="4" key="4">
    <citation type="journal article" date="2015" name="G3 (Bethesda)">
        <title>Genome sequences of three phytopathogenic species of the Magnaporthaceae family of fungi.</title>
        <authorList>
            <person name="Okagaki L.H."/>
            <person name="Nunes C.C."/>
            <person name="Sailsbery J."/>
            <person name="Clay B."/>
            <person name="Brown D."/>
            <person name="John T."/>
            <person name="Oh Y."/>
            <person name="Young N."/>
            <person name="Fitzgerald M."/>
            <person name="Haas B.J."/>
            <person name="Zeng Q."/>
            <person name="Young S."/>
            <person name="Adiconis X."/>
            <person name="Fan L."/>
            <person name="Levin J.Z."/>
            <person name="Mitchell T.K."/>
            <person name="Okubara P.A."/>
            <person name="Farman M.L."/>
            <person name="Kohn L.M."/>
            <person name="Birren B."/>
            <person name="Ma L.-J."/>
            <person name="Dean R.A."/>
        </authorList>
    </citation>
    <scope>NUCLEOTIDE SEQUENCE</scope>
    <source>
        <strain evidence="4">ATCC 64411 / 73-15</strain>
    </source>
</reference>
<keyword evidence="2" id="KW-0472">Membrane</keyword>
<reference evidence="4" key="5">
    <citation type="submission" date="2015-06" db="UniProtKB">
        <authorList>
            <consortium name="EnsemblFungi"/>
        </authorList>
    </citation>
    <scope>IDENTIFICATION</scope>
    <source>
        <strain evidence="4">ATCC 64411</strain>
    </source>
</reference>
<protein>
    <recommendedName>
        <fullName evidence="6">Spray</fullName>
    </recommendedName>
</protein>
<evidence type="ECO:0000313" key="4">
    <source>
        <dbReference type="EnsemblFungi" id="MAPG_05503T0"/>
    </source>
</evidence>
<name>A0A0C4DZK1_MAGP6</name>
<feature type="compositionally biased region" description="Polar residues" evidence="1">
    <location>
        <begin position="169"/>
        <end position="189"/>
    </location>
</feature>
<dbReference type="PANTHER" id="PTHR37544">
    <property type="entry name" value="SPRAY-RELATED"/>
    <property type="match status" value="1"/>
</dbReference>
<dbReference type="EnsemblFungi" id="MAPG_05503T0">
    <property type="protein sequence ID" value="MAPG_05503T0"/>
    <property type="gene ID" value="MAPG_05503"/>
</dbReference>
<feature type="region of interest" description="Disordered" evidence="1">
    <location>
        <begin position="609"/>
        <end position="634"/>
    </location>
</feature>
<evidence type="ECO:0008006" key="6">
    <source>
        <dbReference type="Google" id="ProtNLM"/>
    </source>
</evidence>
<feature type="transmembrane region" description="Helical" evidence="2">
    <location>
        <begin position="412"/>
        <end position="431"/>
    </location>
</feature>
<reference evidence="5" key="1">
    <citation type="submission" date="2010-05" db="EMBL/GenBank/DDBJ databases">
        <title>The genome sequence of Magnaporthe poae strain ATCC 64411.</title>
        <authorList>
            <person name="Ma L.-J."/>
            <person name="Dead R."/>
            <person name="Young S."/>
            <person name="Zeng Q."/>
            <person name="Koehrsen M."/>
            <person name="Alvarado L."/>
            <person name="Berlin A."/>
            <person name="Chapman S.B."/>
            <person name="Chen Z."/>
            <person name="Freedman E."/>
            <person name="Gellesch M."/>
            <person name="Goldberg J."/>
            <person name="Griggs A."/>
            <person name="Gujja S."/>
            <person name="Heilman E.R."/>
            <person name="Heiman D."/>
            <person name="Hepburn T."/>
            <person name="Howarth C."/>
            <person name="Jen D."/>
            <person name="Larson L."/>
            <person name="Mehta T."/>
            <person name="Neiman D."/>
            <person name="Pearson M."/>
            <person name="Roberts A."/>
            <person name="Saif S."/>
            <person name="Shea T."/>
            <person name="Shenoy N."/>
            <person name="Sisk P."/>
            <person name="Stolte C."/>
            <person name="Sykes S."/>
            <person name="Walk T."/>
            <person name="White J."/>
            <person name="Yandava C."/>
            <person name="Haas B."/>
            <person name="Nusbaum C."/>
            <person name="Birren B."/>
        </authorList>
    </citation>
    <scope>NUCLEOTIDE SEQUENCE [LARGE SCALE GENOMIC DNA]</scope>
    <source>
        <strain evidence="5">ATCC 64411 / 73-15</strain>
    </source>
</reference>
<dbReference type="EMBL" id="GL876969">
    <property type="protein sequence ID" value="KLU86491.1"/>
    <property type="molecule type" value="Genomic_DNA"/>
</dbReference>
<keyword evidence="5" id="KW-1185">Reference proteome</keyword>
<feature type="transmembrane region" description="Helical" evidence="2">
    <location>
        <begin position="803"/>
        <end position="826"/>
    </location>
</feature>
<evidence type="ECO:0000313" key="5">
    <source>
        <dbReference type="Proteomes" id="UP000011715"/>
    </source>
</evidence>
<evidence type="ECO:0000256" key="1">
    <source>
        <dbReference type="SAM" id="MobiDB-lite"/>
    </source>
</evidence>
<keyword evidence="2" id="KW-1133">Transmembrane helix</keyword>
<evidence type="ECO:0000256" key="2">
    <source>
        <dbReference type="SAM" id="Phobius"/>
    </source>
</evidence>
<accession>A0A0C4DZK1</accession>
<dbReference type="VEuPathDB" id="FungiDB:MAPG_05503"/>
<dbReference type="Proteomes" id="UP000011715">
    <property type="component" value="Unassembled WGS sequence"/>
</dbReference>
<feature type="transmembrane region" description="Helical" evidence="2">
    <location>
        <begin position="482"/>
        <end position="510"/>
    </location>
</feature>
<dbReference type="OrthoDB" id="3248909at2759"/>
<feature type="region of interest" description="Disordered" evidence="1">
    <location>
        <begin position="1"/>
        <end position="99"/>
    </location>
</feature>